<dbReference type="SUPFAM" id="SSF51735">
    <property type="entry name" value="NAD(P)-binding Rossmann-fold domains"/>
    <property type="match status" value="1"/>
</dbReference>
<dbReference type="RefSeq" id="WP_051212986.1">
    <property type="nucleotide sequence ID" value="NZ_FOGJ01000016.1"/>
</dbReference>
<dbReference type="Proteomes" id="UP000182584">
    <property type="component" value="Unassembled WGS sequence"/>
</dbReference>
<proteinExistence type="inferred from homology"/>
<dbReference type="EMBL" id="FOGJ01000016">
    <property type="protein sequence ID" value="SES02117.1"/>
    <property type="molecule type" value="Genomic_DNA"/>
</dbReference>
<dbReference type="InterPro" id="IPR036291">
    <property type="entry name" value="NAD(P)-bd_dom_sf"/>
</dbReference>
<dbReference type="Pfam" id="PF01370">
    <property type="entry name" value="Epimerase"/>
    <property type="match status" value="1"/>
</dbReference>
<sequence>MNVYGSNIIESPNDSTLQEDLENTALCETLPFEKLKDSIILVTGATGLVGMQMVKSLAAMNRLKDANISVLALVRNIDKAQSIYGDLFGRGDISFVRADLNDRDGLLLAVKSAYVDVSRIDDKKNAPFYIIHGAAVTASKTMVEKPVETIDTALDGTKNMLEVARELGCSSFVYLSSMEVYGSFFEPTVVTEDVMGYIDPLVVRSNYQLTKRMCENMCIAYAKEFGVPAKIARLSQTFGAGILPGENRVFAQFARSVMNEQDIVLHTKGLSEGNYCYTADTIRGLLTILIKGDNSTAYNVSNEDTHTTIAGMAEFASKKLAGGKIKVVFDIPEDNKFGYAADTKMKLSNAKLRSLGWEPSYSLEDAYRRMMSSMKQQGI</sequence>
<dbReference type="InterPro" id="IPR001509">
    <property type="entry name" value="Epimerase_deHydtase"/>
</dbReference>
<reference evidence="3 4" key="1">
    <citation type="submission" date="2016-10" db="EMBL/GenBank/DDBJ databases">
        <authorList>
            <person name="de Groot N.N."/>
        </authorList>
    </citation>
    <scope>NUCLEOTIDE SEQUENCE [LARGE SCALE GENOMIC DNA]</scope>
    <source>
        <strain evidence="3 4">AR40</strain>
    </source>
</reference>
<accession>A0A1H9TYW8</accession>
<evidence type="ECO:0000259" key="2">
    <source>
        <dbReference type="Pfam" id="PF01370"/>
    </source>
</evidence>
<dbReference type="OrthoDB" id="9811743at2"/>
<gene>
    <name evidence="3" type="ORF">SAMN04487884_11677</name>
</gene>
<dbReference type="eggNOG" id="COG0451">
    <property type="taxonomic scope" value="Bacteria"/>
</dbReference>
<dbReference type="Gene3D" id="3.40.50.720">
    <property type="entry name" value="NAD(P)-binding Rossmann-like Domain"/>
    <property type="match status" value="1"/>
</dbReference>
<evidence type="ECO:0000256" key="1">
    <source>
        <dbReference type="ARBA" id="ARBA00007637"/>
    </source>
</evidence>
<evidence type="ECO:0000313" key="3">
    <source>
        <dbReference type="EMBL" id="SES02117.1"/>
    </source>
</evidence>
<organism evidence="3 4">
    <name type="scientific">Butyrivibrio fibrisolvens</name>
    <dbReference type="NCBI Taxonomy" id="831"/>
    <lineage>
        <taxon>Bacteria</taxon>
        <taxon>Bacillati</taxon>
        <taxon>Bacillota</taxon>
        <taxon>Clostridia</taxon>
        <taxon>Lachnospirales</taxon>
        <taxon>Lachnospiraceae</taxon>
        <taxon>Butyrivibrio</taxon>
    </lineage>
</organism>
<comment type="similarity">
    <text evidence="1">Belongs to the NAD(P)-dependent epimerase/dehydratase family.</text>
</comment>
<dbReference type="AlphaFoldDB" id="A0A1H9TYW8"/>
<dbReference type="PANTHER" id="PTHR43000">
    <property type="entry name" value="DTDP-D-GLUCOSE 4,6-DEHYDRATASE-RELATED"/>
    <property type="match status" value="1"/>
</dbReference>
<protein>
    <submittedName>
        <fullName evidence="3">Nucleoside-diphosphate-sugar epimerase</fullName>
    </submittedName>
</protein>
<evidence type="ECO:0000313" key="4">
    <source>
        <dbReference type="Proteomes" id="UP000182584"/>
    </source>
</evidence>
<feature type="domain" description="NAD-dependent epimerase/dehydratase" evidence="2">
    <location>
        <begin position="40"/>
        <end position="300"/>
    </location>
</feature>
<name>A0A1H9TYW8_BUTFI</name>